<dbReference type="Proteomes" id="UP001054837">
    <property type="component" value="Unassembled WGS sequence"/>
</dbReference>
<dbReference type="AlphaFoldDB" id="A0AAV4QPF1"/>
<gene>
    <name evidence="1" type="ORF">CDAR_457621</name>
</gene>
<sequence>MLSRKKRKIPIVSMYQTKNLQIFVFEVEEKKNAMAPSTKQLLERERANPLAPRRRRLPRREWKWHMLAIKLDLKSLEYSFIHSLQCERFDVFSVDRRTRYEYGITELRVLWQSELLTLMS</sequence>
<reference evidence="1 2" key="1">
    <citation type="submission" date="2021-06" db="EMBL/GenBank/DDBJ databases">
        <title>Caerostris darwini draft genome.</title>
        <authorList>
            <person name="Kono N."/>
            <person name="Arakawa K."/>
        </authorList>
    </citation>
    <scope>NUCLEOTIDE SEQUENCE [LARGE SCALE GENOMIC DNA]</scope>
</reference>
<keyword evidence="2" id="KW-1185">Reference proteome</keyword>
<protein>
    <submittedName>
        <fullName evidence="1">Uncharacterized protein</fullName>
    </submittedName>
</protein>
<organism evidence="1 2">
    <name type="scientific">Caerostris darwini</name>
    <dbReference type="NCBI Taxonomy" id="1538125"/>
    <lineage>
        <taxon>Eukaryota</taxon>
        <taxon>Metazoa</taxon>
        <taxon>Ecdysozoa</taxon>
        <taxon>Arthropoda</taxon>
        <taxon>Chelicerata</taxon>
        <taxon>Arachnida</taxon>
        <taxon>Araneae</taxon>
        <taxon>Araneomorphae</taxon>
        <taxon>Entelegynae</taxon>
        <taxon>Araneoidea</taxon>
        <taxon>Araneidae</taxon>
        <taxon>Caerostris</taxon>
    </lineage>
</organism>
<proteinExistence type="predicted"/>
<name>A0AAV4QPF1_9ARAC</name>
<comment type="caution">
    <text evidence="1">The sequence shown here is derived from an EMBL/GenBank/DDBJ whole genome shotgun (WGS) entry which is preliminary data.</text>
</comment>
<accession>A0AAV4QPF1</accession>
<dbReference type="EMBL" id="BPLQ01004876">
    <property type="protein sequence ID" value="GIY11179.1"/>
    <property type="molecule type" value="Genomic_DNA"/>
</dbReference>
<evidence type="ECO:0000313" key="1">
    <source>
        <dbReference type="EMBL" id="GIY11179.1"/>
    </source>
</evidence>
<evidence type="ECO:0000313" key="2">
    <source>
        <dbReference type="Proteomes" id="UP001054837"/>
    </source>
</evidence>